<dbReference type="PANTHER" id="PTHR46844">
    <property type="entry name" value="SLR5058 PROTEIN"/>
    <property type="match status" value="1"/>
</dbReference>
<name>A0ABT7M0A0_9CYAN</name>
<proteinExistence type="predicted"/>
<dbReference type="InterPro" id="IPR003593">
    <property type="entry name" value="AAA+_ATPase"/>
</dbReference>
<dbReference type="SUPFAM" id="SSF52540">
    <property type="entry name" value="P-loop containing nucleoside triphosphate hydrolases"/>
    <property type="match status" value="1"/>
</dbReference>
<dbReference type="PANTHER" id="PTHR46844:SF1">
    <property type="entry name" value="SLR5058 PROTEIN"/>
    <property type="match status" value="1"/>
</dbReference>
<protein>
    <submittedName>
        <fullName evidence="2">NACHT domain-containing protein</fullName>
    </submittedName>
</protein>
<dbReference type="RefSeq" id="WP_286004606.1">
    <property type="nucleotide sequence ID" value="NZ_JASVEJ010000036.1"/>
</dbReference>
<dbReference type="EMBL" id="JASVEJ010000036">
    <property type="protein sequence ID" value="MDL5057671.1"/>
    <property type="molecule type" value="Genomic_DNA"/>
</dbReference>
<keyword evidence="3" id="KW-1185">Reference proteome</keyword>
<dbReference type="Pfam" id="PF22730">
    <property type="entry name" value="NCC-H"/>
    <property type="match status" value="1"/>
</dbReference>
<dbReference type="InterPro" id="IPR027417">
    <property type="entry name" value="P-loop_NTPase"/>
</dbReference>
<organism evidence="2 3">
    <name type="scientific">Geitlerinema calcuttense NRMC-F 0142</name>
    <dbReference type="NCBI Taxonomy" id="2922238"/>
    <lineage>
        <taxon>Bacteria</taxon>
        <taxon>Bacillati</taxon>
        <taxon>Cyanobacteriota</taxon>
        <taxon>Cyanophyceae</taxon>
        <taxon>Geitlerinematales</taxon>
        <taxon>Geitlerinemataceae</taxon>
        <taxon>Geitlerinema</taxon>
    </lineage>
</organism>
<comment type="caution">
    <text evidence="2">The sequence shown here is derived from an EMBL/GenBank/DDBJ whole genome shotgun (WGS) entry which is preliminary data.</text>
</comment>
<dbReference type="InterPro" id="IPR007111">
    <property type="entry name" value="NACHT_NTPase"/>
</dbReference>
<dbReference type="Gene3D" id="3.40.50.300">
    <property type="entry name" value="P-loop containing nucleotide triphosphate hydrolases"/>
    <property type="match status" value="1"/>
</dbReference>
<dbReference type="SMART" id="SM00382">
    <property type="entry name" value="AAA"/>
    <property type="match status" value="1"/>
</dbReference>
<gene>
    <name evidence="2" type="ORF">QQ055_09425</name>
</gene>
<evidence type="ECO:0000313" key="2">
    <source>
        <dbReference type="EMBL" id="MDL5057671.1"/>
    </source>
</evidence>
<evidence type="ECO:0000313" key="3">
    <source>
        <dbReference type="Proteomes" id="UP001230986"/>
    </source>
</evidence>
<accession>A0ABT7M0A0</accession>
<dbReference type="InterPro" id="IPR054570">
    <property type="entry name" value="NCC-H_dom"/>
</dbReference>
<sequence length="1086" mass="123824">MDVARSLVKLTVASGCVLGGLVFPPLRAAEGIVWGTVLATALSSIAAGNTANAIDALVDGTGSGGVSLDNEDLTEAVGKAIAAVITLAAKQHPGDTHRKLLEKIAAQAKDNWVKIAQQELTKERYPQLGEAKLDEFLTPEEYRLTQDGNLTPQEWQDIFIRLNMATCEGGGFQLPPQVYPQVADLLHITFPKALRETLKEDFAKDGKAFVGLTLQLLTGMKGEIEQLRNTNLGINTGELSQIIERFQHLETQLQGTATQQEAVFSQISQEINSGFLEMCQRLGVLETTITQLLQGLEESVKDIQQKVSDIHNRLKPKSLTVEDWKEICSQNLTQQKQLTTNPFTNTYGVTPQLDDIYVRLAIVERKLPKPSSRNQPEEKEEEKLIPIAEEHFFEDVLRQGKSQISQGRRIAIIGEPGSGKTTRLQKIAYEILDKGLGLPIWISLTDLTQPTITQYIEKIWLKQTGKSLTIDELTQHKERIWLLLDGLDEMTSRVETHHVTTLLGGWVQAVRVVVTCRVNVWEADKNAFSGFDVFRNLEFNPEQVTDYIRRWFAEMGDAATGESLEAALAQSENSRLKELIQNPLRLWMLCRIWQTGGGLPETQAGLYRKFVDWMYRWTADEKILDQRKAIDAALARLALAAMKQKDKVSRLRLQESWVLEVLRSRPIFQAMTKLGGLYRVEGFPEAICVFYHATFQEYFAALAVDDWDNFLPRNHVDFPVEGKEYRIFEPQWKQVVLFWLGRSDVADEEKERFIDKLVNFDDGCGEFYKYRAYFLAAAGIAELDKFDARQHNNEIINQLIRWWFDFPKIEDRKWLMYSNYIEKSAVKALKETNRLQAIHALTDLLKMLQHKSEKDCFRVAAFILDIDSKNTESKTVLINLLSNESYRQAAISILSAKNIDHPEVKRSVEKQKISLASANQILGKQLQSQINRRWNKERSLHQEKRLQAIKNLTECNDVNYLICQLRNGFEIQTRGGTHMKHTFVAAHTRLAQIGVGKISVLRAILHLLFTKPSHFLCNQTINLCQQIITDDSMYISVIKILKDYLKGEVIDFNSDAYKCSGEIFFYCADKLPYPQFYQAWHQDNFN</sequence>
<dbReference type="Proteomes" id="UP001230986">
    <property type="component" value="Unassembled WGS sequence"/>
</dbReference>
<dbReference type="Pfam" id="PF05729">
    <property type="entry name" value="NACHT"/>
    <property type="match status" value="1"/>
</dbReference>
<evidence type="ECO:0000259" key="1">
    <source>
        <dbReference type="PROSITE" id="PS50837"/>
    </source>
</evidence>
<feature type="domain" description="NACHT" evidence="1">
    <location>
        <begin position="408"/>
        <end position="492"/>
    </location>
</feature>
<reference evidence="2 3" key="1">
    <citation type="submission" date="2023-06" db="EMBL/GenBank/DDBJ databases">
        <title>Whole genome sequence of Oscillatoria calcuttensis NRMC-F 0142.</title>
        <authorList>
            <person name="Shakena Fathima T."/>
            <person name="Muralitharan G."/>
            <person name="Thajuddin N."/>
        </authorList>
    </citation>
    <scope>NUCLEOTIDE SEQUENCE [LARGE SCALE GENOMIC DNA]</scope>
    <source>
        <strain evidence="2 3">NRMC-F 0142</strain>
    </source>
</reference>
<dbReference type="PROSITE" id="PS50837">
    <property type="entry name" value="NACHT"/>
    <property type="match status" value="1"/>
</dbReference>